<name>A0AAJ0BE40_9PEZI</name>
<keyword evidence="1" id="KW-0808">Transferase</keyword>
<keyword evidence="3" id="KW-0472">Membrane</keyword>
<evidence type="ECO:0000256" key="1">
    <source>
        <dbReference type="ARBA" id="ARBA00022679"/>
    </source>
</evidence>
<protein>
    <submittedName>
        <fullName evidence="5">S-adenosyl-L-methionine-dependent methyltransferase</fullName>
    </submittedName>
</protein>
<dbReference type="PANTHER" id="PTHR44068:SF1">
    <property type="entry name" value="HYPOTHETICAL LOC100005854"/>
    <property type="match status" value="1"/>
</dbReference>
<evidence type="ECO:0000259" key="4">
    <source>
        <dbReference type="Pfam" id="PF08241"/>
    </source>
</evidence>
<dbReference type="EMBL" id="MU839832">
    <property type="protein sequence ID" value="KAK1756549.1"/>
    <property type="molecule type" value="Genomic_DNA"/>
</dbReference>
<evidence type="ECO:0000256" key="2">
    <source>
        <dbReference type="ARBA" id="ARBA00038188"/>
    </source>
</evidence>
<accession>A0AAJ0BE40</accession>
<proteinExistence type="inferred from homology"/>
<keyword evidence="5" id="KW-0489">Methyltransferase</keyword>
<dbReference type="CDD" id="cd02440">
    <property type="entry name" value="AdoMet_MTases"/>
    <property type="match status" value="1"/>
</dbReference>
<dbReference type="InterPro" id="IPR013216">
    <property type="entry name" value="Methyltransf_11"/>
</dbReference>
<dbReference type="Pfam" id="PF08241">
    <property type="entry name" value="Methyltransf_11"/>
    <property type="match status" value="1"/>
</dbReference>
<evidence type="ECO:0000256" key="3">
    <source>
        <dbReference type="SAM" id="Phobius"/>
    </source>
</evidence>
<dbReference type="SUPFAM" id="SSF53335">
    <property type="entry name" value="S-adenosyl-L-methionine-dependent methyltransferases"/>
    <property type="match status" value="1"/>
</dbReference>
<keyword evidence="6" id="KW-1185">Reference proteome</keyword>
<gene>
    <name evidence="5" type="ORF">QBC47DRAFT_321883</name>
</gene>
<comment type="caution">
    <text evidence="5">The sequence shown here is derived from an EMBL/GenBank/DDBJ whole genome shotgun (WGS) entry which is preliminary data.</text>
</comment>
<reference evidence="5" key="1">
    <citation type="submission" date="2023-06" db="EMBL/GenBank/DDBJ databases">
        <title>Genome-scale phylogeny and comparative genomics of the fungal order Sordariales.</title>
        <authorList>
            <consortium name="Lawrence Berkeley National Laboratory"/>
            <person name="Hensen N."/>
            <person name="Bonometti L."/>
            <person name="Westerberg I."/>
            <person name="Brannstrom I.O."/>
            <person name="Guillou S."/>
            <person name="Cros-Aarteil S."/>
            <person name="Calhoun S."/>
            <person name="Haridas S."/>
            <person name="Kuo A."/>
            <person name="Mondo S."/>
            <person name="Pangilinan J."/>
            <person name="Riley R."/>
            <person name="Labutti K."/>
            <person name="Andreopoulos B."/>
            <person name="Lipzen A."/>
            <person name="Chen C."/>
            <person name="Yanf M."/>
            <person name="Daum C."/>
            <person name="Ng V."/>
            <person name="Clum A."/>
            <person name="Steindorff A."/>
            <person name="Ohm R."/>
            <person name="Martin F."/>
            <person name="Silar P."/>
            <person name="Natvig D."/>
            <person name="Lalanne C."/>
            <person name="Gautier V."/>
            <person name="Ament-Velasquez S.L."/>
            <person name="Kruys A."/>
            <person name="Hutchinson M.I."/>
            <person name="Powell A.J."/>
            <person name="Barry K."/>
            <person name="Miller A.N."/>
            <person name="Grigoriev I.V."/>
            <person name="Debuchy R."/>
            <person name="Gladieux P."/>
            <person name="Thoren M.H."/>
            <person name="Johannesson H."/>
        </authorList>
    </citation>
    <scope>NUCLEOTIDE SEQUENCE</scope>
    <source>
        <strain evidence="5">PSN4</strain>
    </source>
</reference>
<dbReference type="Proteomes" id="UP001239445">
    <property type="component" value="Unassembled WGS sequence"/>
</dbReference>
<evidence type="ECO:0000313" key="6">
    <source>
        <dbReference type="Proteomes" id="UP001239445"/>
    </source>
</evidence>
<dbReference type="InterPro" id="IPR029063">
    <property type="entry name" value="SAM-dependent_MTases_sf"/>
</dbReference>
<dbReference type="GO" id="GO:0032259">
    <property type="term" value="P:methylation"/>
    <property type="evidence" value="ECO:0007669"/>
    <property type="project" value="UniProtKB-KW"/>
</dbReference>
<dbReference type="InterPro" id="IPR050447">
    <property type="entry name" value="Erg6_SMT_methyltransf"/>
</dbReference>
<sequence length="300" mass="33892">MAPSPPPPKIDPNPALQRYYSSLESRLGYTLLLGGTRHFGYYPHDTYNPFPINRALRAMEDKLFSLLSLPRGAHVLDAGCGEGFVAQRMARVHGLRVTGIDVVEHHLARARRNTASEPNISLQKMDYHHLDPLPDASLDGVYTVETFVHATEPEVALAEFFRVLRPGGRLALLEYDHTLPDDDSSSADDKDLIRSMEKINRWAAMPTNRRSHPGVFRTMLEDAGFQDVVVTDLTENIMPMARLFFVLAIVPYFFVRLFGLERWFINTIAGVETYRGRGRWRYIAVTATKPGGPLEIAKDR</sequence>
<feature type="domain" description="Methyltransferase type 11" evidence="4">
    <location>
        <begin position="76"/>
        <end position="171"/>
    </location>
</feature>
<evidence type="ECO:0000313" key="5">
    <source>
        <dbReference type="EMBL" id="KAK1756549.1"/>
    </source>
</evidence>
<dbReference type="GO" id="GO:0006696">
    <property type="term" value="P:ergosterol biosynthetic process"/>
    <property type="evidence" value="ECO:0007669"/>
    <property type="project" value="TreeGrafter"/>
</dbReference>
<dbReference type="GO" id="GO:0005783">
    <property type="term" value="C:endoplasmic reticulum"/>
    <property type="evidence" value="ECO:0007669"/>
    <property type="project" value="TreeGrafter"/>
</dbReference>
<organism evidence="5 6">
    <name type="scientific">Echria macrotheca</name>
    <dbReference type="NCBI Taxonomy" id="438768"/>
    <lineage>
        <taxon>Eukaryota</taxon>
        <taxon>Fungi</taxon>
        <taxon>Dikarya</taxon>
        <taxon>Ascomycota</taxon>
        <taxon>Pezizomycotina</taxon>
        <taxon>Sordariomycetes</taxon>
        <taxon>Sordariomycetidae</taxon>
        <taxon>Sordariales</taxon>
        <taxon>Schizotheciaceae</taxon>
        <taxon>Echria</taxon>
    </lineage>
</organism>
<keyword evidence="3" id="KW-0812">Transmembrane</keyword>
<dbReference type="GO" id="GO:0003838">
    <property type="term" value="F:sterol 24-C-methyltransferase activity"/>
    <property type="evidence" value="ECO:0007669"/>
    <property type="project" value="TreeGrafter"/>
</dbReference>
<keyword evidence="3" id="KW-1133">Transmembrane helix</keyword>
<dbReference type="PANTHER" id="PTHR44068">
    <property type="entry name" value="ZGC:194242"/>
    <property type="match status" value="1"/>
</dbReference>
<dbReference type="AlphaFoldDB" id="A0AAJ0BE40"/>
<comment type="similarity">
    <text evidence="2">Belongs to the class I-like SAM-binding methyltransferase superfamily. Erg6/SMT family.</text>
</comment>
<dbReference type="Gene3D" id="3.40.50.150">
    <property type="entry name" value="Vaccinia Virus protein VP39"/>
    <property type="match status" value="1"/>
</dbReference>
<feature type="transmembrane region" description="Helical" evidence="3">
    <location>
        <begin position="237"/>
        <end position="255"/>
    </location>
</feature>